<reference evidence="2 3" key="1">
    <citation type="submission" date="2020-08" db="EMBL/GenBank/DDBJ databases">
        <title>Genomic Encyclopedia of Type Strains, Phase IV (KMG-V): Genome sequencing to study the core and pangenomes of soil and plant-associated prokaryotes.</title>
        <authorList>
            <person name="Whitman W."/>
        </authorList>
    </citation>
    <scope>NUCLEOTIDE SEQUENCE [LARGE SCALE GENOMIC DNA]</scope>
    <source>
        <strain evidence="2 3">B3ACCR2</strain>
    </source>
</reference>
<dbReference type="AlphaFoldDB" id="A0A839PZI2"/>
<feature type="region of interest" description="Disordered" evidence="1">
    <location>
        <begin position="26"/>
        <end position="47"/>
    </location>
</feature>
<protein>
    <submittedName>
        <fullName evidence="2">Uncharacterized protein</fullName>
    </submittedName>
</protein>
<dbReference type="EMBL" id="JACHVT010000005">
    <property type="protein sequence ID" value="MBB2987416.1"/>
    <property type="molecule type" value="Genomic_DNA"/>
</dbReference>
<name>A0A839PZI2_9MICO</name>
<accession>A0A839PZI2</accession>
<comment type="caution">
    <text evidence="2">The sequence shown here is derived from an EMBL/GenBank/DDBJ whole genome shotgun (WGS) entry which is preliminary data.</text>
</comment>
<evidence type="ECO:0000313" key="2">
    <source>
        <dbReference type="EMBL" id="MBB2987416.1"/>
    </source>
</evidence>
<evidence type="ECO:0000313" key="3">
    <source>
        <dbReference type="Proteomes" id="UP000590811"/>
    </source>
</evidence>
<gene>
    <name evidence="2" type="ORF">FHW14_002599</name>
</gene>
<dbReference type="Proteomes" id="UP000590811">
    <property type="component" value="Unassembled WGS sequence"/>
</dbReference>
<sequence length="47" mass="4716">MPAHARTTPAVVADGPMSLCDNTFGVDHDGDLAHGTAVSARPDGGRA</sequence>
<dbReference type="RefSeq" id="WP_184510582.1">
    <property type="nucleotide sequence ID" value="NZ_JACHVT010000005.1"/>
</dbReference>
<evidence type="ECO:0000256" key="1">
    <source>
        <dbReference type="SAM" id="MobiDB-lite"/>
    </source>
</evidence>
<proteinExistence type="predicted"/>
<organism evidence="2 3">
    <name type="scientific">Terracoccus luteus</name>
    <dbReference type="NCBI Taxonomy" id="53356"/>
    <lineage>
        <taxon>Bacteria</taxon>
        <taxon>Bacillati</taxon>
        <taxon>Actinomycetota</taxon>
        <taxon>Actinomycetes</taxon>
        <taxon>Micrococcales</taxon>
        <taxon>Intrasporangiaceae</taxon>
        <taxon>Terracoccus</taxon>
    </lineage>
</organism>